<feature type="coiled-coil region" evidence="1">
    <location>
        <begin position="621"/>
        <end position="648"/>
    </location>
</feature>
<sequence length="1080" mass="120088">MSTGLAKPSVKVEEVQLLLNFTATLSESTFRTRLEQAFVDLSGLVLEAQRHGVSTTDAERQLAKAREVKEATGRLAKTFTKNEVKAAANVLEAQIKSLGNALLERRRERGIRKDALSVKINSLNTRITEDFSPAELFTASDLFEARAAESKKLEIAVSDLAVPDADLSAISARIDNVELVLNRLAESWGTQKEKLDTPAGTYGKSPAAMHHRLVETFTKGESSFLEPSEVIELTGAADTVLKNLLKDNINANEACEQLATVEADYERLNRASKWSEAKRALEEFSETLDTAASDREGYPAEVQRQLDVFRITRVQAEALYAAHRYRETLQRIDGRAEVVRSLNATLSTDLEEWGRNSTEIKAAVAEAVAQQTELEGETFQAEAAKLESRARALDVSWPPGGLEEASSELARLAIALGQNRENSVTWATGALAETRTAQTQLVTDAARGAHAQVEELRRFLAEEVRKVGEGERPPLLSWQPALPAELDDEIDQVVDSWNQVANSALASDELDSSSFVAQILTIKDRATQTGPALNQERLNFIAEGGEEHYQAALRDCDEIESYGVSTKTHRGVLVDIRDALDKALGRKSVDDYQTATVWAKATADDVARALEVQRQRLADWLRNFLVTLDNAERQLTALDEKLGKKSGADSYRPILTEFRRSAPDARRSGLRNFYEQRVAYILSLVAADLDSSSQSSQALKNLSTRIEQLLRKVSFRFKTFLTEEGGELTTALNDLKSRVRSEGSSSATEHTYSALCDRFNAMLMKENNLIRSKEGCDALLTEILTNIHVLRDQYAFKDDFPKLYAALKAKYHQRNTQSATEPFEALKKLPDLKTEVLGIIERAGTSGEDRAEKLQEIQNLESEARLKEERSAEEKSKLQAHLSRLKERYTSQPLAKDPELEKQLKAIKTTLEGDDLETAKTQIEMVEQRLKVREGIGADPAIDLRMLTPTLAVWRKAVSDYENQITSIAADLARNAELRDVACADPLRSEVLGLSGRFDSGAFDHAVRIVQDSSASPKNRLEAREKALSRIKTYRDVLKMESRFRELAACPLDPPGFTAPAALYRTMTNLERVFLMAVTR</sequence>
<comment type="caution">
    <text evidence="2">The sequence shown here is derived from an EMBL/GenBank/DDBJ whole genome shotgun (WGS) entry which is preliminary data.</text>
</comment>
<dbReference type="Proteomes" id="UP001202961">
    <property type="component" value="Unassembled WGS sequence"/>
</dbReference>
<dbReference type="RefSeq" id="WP_250927570.1">
    <property type="nucleotide sequence ID" value="NZ_JAMQBK010000014.1"/>
</dbReference>
<dbReference type="EMBL" id="JAMQBK010000014">
    <property type="protein sequence ID" value="MCM2369899.1"/>
    <property type="molecule type" value="Genomic_DNA"/>
</dbReference>
<protein>
    <submittedName>
        <fullName evidence="2">Uncharacterized protein</fullName>
    </submittedName>
</protein>
<reference evidence="2 3" key="1">
    <citation type="journal article" date="2022" name="Syst. Appl. Microbiol.">
        <title>Rhodopirellula aestuarii sp. nov., a novel member of the genus Rhodopirellula isolated from brackish sediments collected in the Tagus River estuary, Portugal.</title>
        <authorList>
            <person name="Vitorino I.R."/>
            <person name="Klimek D."/>
            <person name="Calusinska M."/>
            <person name="Lobo-da-Cunha A."/>
            <person name="Vasconcelos V."/>
            <person name="Lage O.M."/>
        </authorList>
    </citation>
    <scope>NUCLEOTIDE SEQUENCE [LARGE SCALE GENOMIC DNA]</scope>
    <source>
        <strain evidence="2 3">ICT_H3.1</strain>
    </source>
</reference>
<evidence type="ECO:0000313" key="3">
    <source>
        <dbReference type="Proteomes" id="UP001202961"/>
    </source>
</evidence>
<gene>
    <name evidence="2" type="ORF">NB063_04605</name>
</gene>
<keyword evidence="3" id="KW-1185">Reference proteome</keyword>
<evidence type="ECO:0000256" key="1">
    <source>
        <dbReference type="SAM" id="Coils"/>
    </source>
</evidence>
<feature type="coiled-coil region" evidence="1">
    <location>
        <begin position="850"/>
        <end position="888"/>
    </location>
</feature>
<accession>A0ABT0TZ69</accession>
<proteinExistence type="predicted"/>
<evidence type="ECO:0000313" key="2">
    <source>
        <dbReference type="EMBL" id="MCM2369899.1"/>
    </source>
</evidence>
<keyword evidence="1" id="KW-0175">Coiled coil</keyword>
<organism evidence="2 3">
    <name type="scientific">Aporhodopirellula aestuarii</name>
    <dbReference type="NCBI Taxonomy" id="2950107"/>
    <lineage>
        <taxon>Bacteria</taxon>
        <taxon>Pseudomonadati</taxon>
        <taxon>Planctomycetota</taxon>
        <taxon>Planctomycetia</taxon>
        <taxon>Pirellulales</taxon>
        <taxon>Pirellulaceae</taxon>
        <taxon>Aporhodopirellula</taxon>
    </lineage>
</organism>
<name>A0ABT0TZ69_9BACT</name>